<dbReference type="InterPro" id="IPR052891">
    <property type="entry name" value="DNA-3mA_glycosylase"/>
</dbReference>
<evidence type="ECO:0000313" key="1">
    <source>
        <dbReference type="EMBL" id="KZB69233.1"/>
    </source>
</evidence>
<name>A0A154LB41_9PROT</name>
<dbReference type="Proteomes" id="UP000076335">
    <property type="component" value="Unassembled WGS sequence"/>
</dbReference>
<sequence length="224" mass="24851">MALRSFTDIITETAALKGGMDAINARLITPKTPDEIRKIPSDRWLSAMTMCVFQAGFSWKVIENKWPNFETAYDGFDIGRWSMMHDEDIDRLMATDGLVAHAPKIRSVGPNAHFLCQIEEDHGTVGAWFADWQIADYCDNLRIVQKGGSRLGGKTGQMFLRRMGVDTLVFSNDVIKALGREGVVSKMPSSGKDFTSVQDAINQWHGETGRPLTQISQILALSVG</sequence>
<proteinExistence type="predicted"/>
<gene>
    <name evidence="1" type="ORF">AUP42_10180</name>
</gene>
<evidence type="ECO:0000313" key="2">
    <source>
        <dbReference type="Proteomes" id="UP000076335"/>
    </source>
</evidence>
<comment type="caution">
    <text evidence="1">The sequence shown here is derived from an EMBL/GenBank/DDBJ whole genome shotgun (WGS) entry which is preliminary data.</text>
</comment>
<dbReference type="InterPro" id="IPR011257">
    <property type="entry name" value="DNA_glycosylase"/>
</dbReference>
<dbReference type="GO" id="GO:0008725">
    <property type="term" value="F:DNA-3-methyladenine glycosylase activity"/>
    <property type="evidence" value="ECO:0007669"/>
    <property type="project" value="InterPro"/>
</dbReference>
<dbReference type="GO" id="GO:0006284">
    <property type="term" value="P:base-excision repair"/>
    <property type="evidence" value="ECO:0007669"/>
    <property type="project" value="InterPro"/>
</dbReference>
<accession>A0A154LB41</accession>
<dbReference type="RefSeq" id="WP_062948398.1">
    <property type="nucleotide sequence ID" value="NZ_LPVY01000002.1"/>
</dbReference>
<dbReference type="PANTHER" id="PTHR30037">
    <property type="entry name" value="DNA-3-METHYLADENINE GLYCOSYLASE 1"/>
    <property type="match status" value="1"/>
</dbReference>
<organism evidence="1 2">
    <name type="scientific">Thalassospira lucentensis</name>
    <dbReference type="NCBI Taxonomy" id="168935"/>
    <lineage>
        <taxon>Bacteria</taxon>
        <taxon>Pseudomonadati</taxon>
        <taxon>Pseudomonadota</taxon>
        <taxon>Alphaproteobacteria</taxon>
        <taxon>Rhodospirillales</taxon>
        <taxon>Thalassospiraceae</taxon>
        <taxon>Thalassospira</taxon>
    </lineage>
</organism>
<dbReference type="OrthoDB" id="9795156at2"/>
<dbReference type="SUPFAM" id="SSF48150">
    <property type="entry name" value="DNA-glycosylase"/>
    <property type="match status" value="1"/>
</dbReference>
<dbReference type="Gene3D" id="1.10.340.30">
    <property type="entry name" value="Hypothetical protein, domain 2"/>
    <property type="match status" value="1"/>
</dbReference>
<dbReference type="Pfam" id="PF03352">
    <property type="entry name" value="Adenine_glyco"/>
    <property type="match status" value="1"/>
</dbReference>
<evidence type="ECO:0008006" key="3">
    <source>
        <dbReference type="Google" id="ProtNLM"/>
    </source>
</evidence>
<dbReference type="AlphaFoldDB" id="A0A154LB41"/>
<dbReference type="EMBL" id="LPVY01000002">
    <property type="protein sequence ID" value="KZB69233.1"/>
    <property type="molecule type" value="Genomic_DNA"/>
</dbReference>
<reference evidence="1 2" key="1">
    <citation type="submission" date="2015-12" db="EMBL/GenBank/DDBJ databases">
        <title>Genome sequence of Thalassospira lucentensis MCCC 1A02072.</title>
        <authorList>
            <person name="Lu L."/>
            <person name="Lai Q."/>
            <person name="Shao Z."/>
            <person name="Qian P."/>
        </authorList>
    </citation>
    <scope>NUCLEOTIDE SEQUENCE [LARGE SCALE GENOMIC DNA]</scope>
    <source>
        <strain evidence="1 2">MCCC 1A02072</strain>
    </source>
</reference>
<dbReference type="PANTHER" id="PTHR30037:SF3">
    <property type="entry name" value="BLR0857 PROTEIN"/>
    <property type="match status" value="1"/>
</dbReference>
<dbReference type="InterPro" id="IPR005019">
    <property type="entry name" value="Adenine_glyco"/>
</dbReference>
<protein>
    <recommendedName>
        <fullName evidence="3">3-methyladenine DNA glycosylase</fullName>
    </recommendedName>
</protein>